<protein>
    <submittedName>
        <fullName evidence="2">Aldo/keto reductase</fullName>
    </submittedName>
</protein>
<feature type="domain" description="NADP-dependent oxidoreductase" evidence="1">
    <location>
        <begin position="19"/>
        <end position="303"/>
    </location>
</feature>
<dbReference type="GO" id="GO:0005829">
    <property type="term" value="C:cytosol"/>
    <property type="evidence" value="ECO:0007669"/>
    <property type="project" value="TreeGrafter"/>
</dbReference>
<organism evidence="2 3">
    <name type="scientific">Agromyces intestinalis</name>
    <dbReference type="NCBI Taxonomy" id="2592652"/>
    <lineage>
        <taxon>Bacteria</taxon>
        <taxon>Bacillati</taxon>
        <taxon>Actinomycetota</taxon>
        <taxon>Actinomycetes</taxon>
        <taxon>Micrococcales</taxon>
        <taxon>Microbacteriaceae</taxon>
        <taxon>Agromyces</taxon>
    </lineage>
</organism>
<reference evidence="2 3" key="1">
    <citation type="submission" date="2019-09" db="EMBL/GenBank/DDBJ databases">
        <title>Genome sequencing of strain KACC 19306.</title>
        <authorList>
            <person name="Heo J."/>
            <person name="Kim S.-J."/>
            <person name="Kim J.-S."/>
            <person name="Hong S.-B."/>
            <person name="Kwon S.-W."/>
        </authorList>
    </citation>
    <scope>NUCLEOTIDE SEQUENCE [LARGE SCALE GENOMIC DNA]</scope>
    <source>
        <strain evidence="2 3">KACC 19306</strain>
    </source>
</reference>
<dbReference type="InterPro" id="IPR023210">
    <property type="entry name" value="NADP_OxRdtase_dom"/>
</dbReference>
<dbReference type="AlphaFoldDB" id="A0A5C1YFX9"/>
<accession>A0A5C1YFX9</accession>
<dbReference type="PANTHER" id="PTHR42686">
    <property type="entry name" value="GH17980P-RELATED"/>
    <property type="match status" value="1"/>
</dbReference>
<dbReference type="Gene3D" id="3.20.20.100">
    <property type="entry name" value="NADP-dependent oxidoreductase domain"/>
    <property type="match status" value="1"/>
</dbReference>
<proteinExistence type="predicted"/>
<dbReference type="InterPro" id="IPR036812">
    <property type="entry name" value="NAD(P)_OxRdtase_dom_sf"/>
</dbReference>
<evidence type="ECO:0000313" key="3">
    <source>
        <dbReference type="Proteomes" id="UP000324678"/>
    </source>
</evidence>
<dbReference type="GO" id="GO:0016491">
    <property type="term" value="F:oxidoreductase activity"/>
    <property type="evidence" value="ECO:0007669"/>
    <property type="project" value="InterPro"/>
</dbReference>
<dbReference type="PANTHER" id="PTHR42686:SF1">
    <property type="entry name" value="GH17980P-RELATED"/>
    <property type="match status" value="1"/>
</dbReference>
<dbReference type="RefSeq" id="WP_149160466.1">
    <property type="nucleotide sequence ID" value="NZ_CP043505.1"/>
</dbReference>
<dbReference type="OrthoDB" id="9768851at2"/>
<dbReference type="EMBL" id="CP043505">
    <property type="protein sequence ID" value="QEO14445.1"/>
    <property type="molecule type" value="Genomic_DNA"/>
</dbReference>
<sequence length="314" mass="33548">MIAVTSTTFGATGLIVSSITCGAAGWQRRDDGSGSSEAESADLASALVSSPITMVDTSNNYGFGQSERRVGAARATVDGFGAVLVQTKADRGYGTNDFSRARMFASLDESRERLGLDVLPMVYLHDPENTTWEIATAADGPVAALVEARERGIISHLGISGGPADLLERFVRTGHFEALITHNRFTLVDRSADHLLSVARENGLGVMNAAPYGGGLLTAWPPPRTRYAYDEAPAALLASVEQIAGLATEFDVPLAALALHWSLRDVRIDSTIVGMDRVADLQRTIALTEIDIPDAAWEALDGIELDRSTWQDAM</sequence>
<dbReference type="Pfam" id="PF00248">
    <property type="entry name" value="Aldo_ket_red"/>
    <property type="match status" value="1"/>
</dbReference>
<keyword evidence="3" id="KW-1185">Reference proteome</keyword>
<dbReference type="InterPro" id="IPR020471">
    <property type="entry name" value="AKR"/>
</dbReference>
<dbReference type="CDD" id="cd19090">
    <property type="entry name" value="AKR_AKR15A-like"/>
    <property type="match status" value="1"/>
</dbReference>
<dbReference type="Proteomes" id="UP000324678">
    <property type="component" value="Chromosome"/>
</dbReference>
<gene>
    <name evidence="2" type="ORF">FLP10_08440</name>
</gene>
<dbReference type="KEGG" id="ail:FLP10_08440"/>
<evidence type="ECO:0000313" key="2">
    <source>
        <dbReference type="EMBL" id="QEO14445.1"/>
    </source>
</evidence>
<name>A0A5C1YFX9_9MICO</name>
<evidence type="ECO:0000259" key="1">
    <source>
        <dbReference type="Pfam" id="PF00248"/>
    </source>
</evidence>
<dbReference type="SUPFAM" id="SSF51430">
    <property type="entry name" value="NAD(P)-linked oxidoreductase"/>
    <property type="match status" value="1"/>
</dbReference>